<dbReference type="AlphaFoldDB" id="A0A520M923"/>
<dbReference type="CDD" id="cd08561">
    <property type="entry name" value="GDPD_cytoplasmic_ScUgpQ2_like"/>
    <property type="match status" value="1"/>
</dbReference>
<dbReference type="EMBL" id="SHBM01000024">
    <property type="protein sequence ID" value="RZO17734.1"/>
    <property type="molecule type" value="Genomic_DNA"/>
</dbReference>
<proteinExistence type="predicted"/>
<protein>
    <submittedName>
        <fullName evidence="2">Glycerophosphodiester phosphodiesterase</fullName>
    </submittedName>
</protein>
<comment type="caution">
    <text evidence="2">The sequence shown here is derived from an EMBL/GenBank/DDBJ whole genome shotgun (WGS) entry which is preliminary data.</text>
</comment>
<reference evidence="2 3" key="1">
    <citation type="submission" date="2019-02" db="EMBL/GenBank/DDBJ databases">
        <title>Prokaryotic population dynamics and viral predation in marine succession experiment using metagenomics: the confinement effect.</title>
        <authorList>
            <person name="Haro-Moreno J.M."/>
            <person name="Rodriguez-Valera F."/>
            <person name="Lopez-Perez M."/>
        </authorList>
    </citation>
    <scope>NUCLEOTIDE SEQUENCE [LARGE SCALE GENOMIC DNA]</scope>
    <source>
        <strain evidence="2">MED-G167</strain>
    </source>
</reference>
<evidence type="ECO:0000313" key="3">
    <source>
        <dbReference type="Proteomes" id="UP000318359"/>
    </source>
</evidence>
<dbReference type="Proteomes" id="UP000318359">
    <property type="component" value="Unassembled WGS sequence"/>
</dbReference>
<sequence length="249" mass="28238">MKHYLDFPGIAVLAHRGGALEANENTLESFYYANEIGCDYIETDVQISSDGIPYIFHDEDLSRIVGKKKFFNELSSDEIDNLVVFSSLKIPTLRSVLESLPDTLFQIDVKTDDVAIPALKVIEECRALDRVCIASFSSSRLEVVRNLYPNICISMGPKEILRTLLASFGLYRKDIPGDCLQVPIYYYGIKIVTQRFIQYVQKKGLKIIVWTINDTKTMKRLISMGVDGIITDKPMELKKLLAKKKNLSE</sequence>
<dbReference type="PROSITE" id="PS51704">
    <property type="entry name" value="GP_PDE"/>
    <property type="match status" value="1"/>
</dbReference>
<feature type="domain" description="GP-PDE" evidence="1">
    <location>
        <begin position="10"/>
        <end position="241"/>
    </location>
</feature>
<dbReference type="Gene3D" id="3.20.20.190">
    <property type="entry name" value="Phosphatidylinositol (PI) phosphodiesterase"/>
    <property type="match status" value="1"/>
</dbReference>
<dbReference type="PANTHER" id="PTHR46211:SF14">
    <property type="entry name" value="GLYCEROPHOSPHODIESTER PHOSPHODIESTERASE"/>
    <property type="match status" value="1"/>
</dbReference>
<dbReference type="PANTHER" id="PTHR46211">
    <property type="entry name" value="GLYCEROPHOSPHORYL DIESTER PHOSPHODIESTERASE"/>
    <property type="match status" value="1"/>
</dbReference>
<evidence type="ECO:0000259" key="1">
    <source>
        <dbReference type="PROSITE" id="PS51704"/>
    </source>
</evidence>
<organism evidence="2 3">
    <name type="scientific">SAR86 cluster bacterium</name>
    <dbReference type="NCBI Taxonomy" id="2030880"/>
    <lineage>
        <taxon>Bacteria</taxon>
        <taxon>Pseudomonadati</taxon>
        <taxon>Pseudomonadota</taxon>
        <taxon>Gammaproteobacteria</taxon>
        <taxon>SAR86 cluster</taxon>
    </lineage>
</organism>
<dbReference type="InterPro" id="IPR017946">
    <property type="entry name" value="PLC-like_Pdiesterase_TIM-brl"/>
</dbReference>
<gene>
    <name evidence="2" type="ORF">EVB00_01985</name>
</gene>
<name>A0A520M923_9GAMM</name>
<evidence type="ECO:0000313" key="2">
    <source>
        <dbReference type="EMBL" id="RZO17734.1"/>
    </source>
</evidence>
<accession>A0A520M923</accession>
<dbReference type="Pfam" id="PF03009">
    <property type="entry name" value="GDPD"/>
    <property type="match status" value="1"/>
</dbReference>
<dbReference type="GO" id="GO:0008081">
    <property type="term" value="F:phosphoric diester hydrolase activity"/>
    <property type="evidence" value="ECO:0007669"/>
    <property type="project" value="InterPro"/>
</dbReference>
<dbReference type="GO" id="GO:0006629">
    <property type="term" value="P:lipid metabolic process"/>
    <property type="evidence" value="ECO:0007669"/>
    <property type="project" value="InterPro"/>
</dbReference>
<dbReference type="InterPro" id="IPR030395">
    <property type="entry name" value="GP_PDE_dom"/>
</dbReference>
<dbReference type="SUPFAM" id="SSF51695">
    <property type="entry name" value="PLC-like phosphodiesterases"/>
    <property type="match status" value="1"/>
</dbReference>